<keyword evidence="1" id="KW-0472">Membrane</keyword>
<organism evidence="3 4">
    <name type="scientific">Haloglomus irregulare</name>
    <dbReference type="NCBI Taxonomy" id="2234134"/>
    <lineage>
        <taxon>Archaea</taxon>
        <taxon>Methanobacteriati</taxon>
        <taxon>Methanobacteriota</taxon>
        <taxon>Stenosarchaea group</taxon>
        <taxon>Halobacteria</taxon>
        <taxon>Halobacteriales</taxon>
        <taxon>Natronomonadaceae</taxon>
        <taxon>Haloglomus</taxon>
    </lineage>
</organism>
<evidence type="ECO:0000256" key="1">
    <source>
        <dbReference type="SAM" id="Phobius"/>
    </source>
</evidence>
<dbReference type="OrthoDB" id="53365at2157"/>
<dbReference type="Pfam" id="PF01970">
    <property type="entry name" value="TctA"/>
    <property type="match status" value="1"/>
</dbReference>
<keyword evidence="4" id="KW-1185">Reference proteome</keyword>
<keyword evidence="1" id="KW-0812">Transmembrane</keyword>
<evidence type="ECO:0000259" key="2">
    <source>
        <dbReference type="Pfam" id="PF01970"/>
    </source>
</evidence>
<keyword evidence="1" id="KW-1133">Transmembrane helix</keyword>
<dbReference type="InterPro" id="IPR002823">
    <property type="entry name" value="DUF112_TM"/>
</dbReference>
<comment type="caution">
    <text evidence="3">The sequence shown here is derived from an EMBL/GenBank/DDBJ whole genome shotgun (WGS) entry which is preliminary data.</text>
</comment>
<dbReference type="InParanoid" id="A0A554NF19"/>
<evidence type="ECO:0000313" key="4">
    <source>
        <dbReference type="Proteomes" id="UP000319894"/>
    </source>
</evidence>
<evidence type="ECO:0000313" key="3">
    <source>
        <dbReference type="EMBL" id="TSD15992.1"/>
    </source>
</evidence>
<feature type="transmembrane region" description="Helical" evidence="1">
    <location>
        <begin position="30"/>
        <end position="52"/>
    </location>
</feature>
<sequence>MFALFALVALGVPRTGVLVALEAAETPLNLPLLVAAAGLAAVAGFCMVPLLGDRYLRRLRTADYTRLSAAVLVGLAAVSFVFAGPVGVGTFLVAGALGLVPARLGARRSHLMGVLMGPLIVGV</sequence>
<accession>A0A554NF19</accession>
<dbReference type="AlphaFoldDB" id="A0A554NF19"/>
<proteinExistence type="predicted"/>
<feature type="domain" description="DUF112" evidence="2">
    <location>
        <begin position="2"/>
        <end position="112"/>
    </location>
</feature>
<dbReference type="PANTHER" id="PTHR42204:SF1">
    <property type="entry name" value="INTEGRAL MEMBRANE PROTEIN"/>
    <property type="match status" value="1"/>
</dbReference>
<protein>
    <recommendedName>
        <fullName evidence="2">DUF112 domain-containing protein</fullName>
    </recommendedName>
</protein>
<gene>
    <name evidence="3" type="ORF">DP107_02065</name>
</gene>
<name>A0A554NF19_9EURY</name>
<dbReference type="EMBL" id="QMDX01000001">
    <property type="protein sequence ID" value="TSD15992.1"/>
    <property type="molecule type" value="Genomic_DNA"/>
</dbReference>
<dbReference type="PANTHER" id="PTHR42204">
    <property type="entry name" value="INTEGRAL MEMBRANE PROTEIN"/>
    <property type="match status" value="1"/>
</dbReference>
<dbReference type="Proteomes" id="UP000319894">
    <property type="component" value="Unassembled WGS sequence"/>
</dbReference>
<reference evidence="3 4" key="1">
    <citation type="submission" date="2018-06" db="EMBL/GenBank/DDBJ databases">
        <title>Natronomonas sp. F16-60 a new haloarchaeon isolated from a solar saltern of Isla Cristina, Huelva, Spain.</title>
        <authorList>
            <person name="Duran-Viseras A."/>
            <person name="Sanchez-Porro C."/>
            <person name="Ventosa A."/>
        </authorList>
    </citation>
    <scope>NUCLEOTIDE SEQUENCE [LARGE SCALE GENOMIC DNA]</scope>
    <source>
        <strain evidence="3 4">F16-60</strain>
    </source>
</reference>